<proteinExistence type="predicted"/>
<dbReference type="PANTHER" id="PTHR33481">
    <property type="entry name" value="REVERSE TRANSCRIPTASE"/>
    <property type="match status" value="1"/>
</dbReference>
<sequence>MKVDEHAPLNTPDQIDAVAQAIADSFSVAWETCSREVTITRRSKPWWTDECSVVLQAYREYGLPEDWKLYRKAVKNAKRVFFDSRITEISITNKRTWDLMSWVQQRKLPPCEAIQYQGQPCHALPQLWDALHNTYNSASDRTFDIDILDTIPDMPVWGWVPFSALEMREALASCSNVSAPWPDHIKWSHLKMLMRGPTHVFTVLLALANACLRVGHWPKHFKESMSVIIPKPNKPSYSAPKAFRPIVLLNTVGKLIEKMLSNHIQFDGVASDVFHPNQISGIRQRSTEDAGLILTHMVRAGWAKGLKTSIIAFDVAQFFPSLTHEVLMAILRKIGFSDNVVKFFAHYLVGCSTQYAWGDFISDLRQADVGVGQGSALSPVPGPLCSLPHPHYEAVRAGSTHSWVLPALISLKRAYGVIFELFKKFGLALEHDKSEVFHFNRSHSKDNPPVDLGYAPYTGTTPLKPKLYWRYMGFYFDRKLTFTEHVRYYSTKALSTVKAMKMLGSSTRGLRPVQKRVLYRACVLPIVTYGFRLWYFAAARCKGALHHLSTMQRSAALWITGAFRTSPTGGVEALAGLPSINLLLRRLSERADYRFATLTPTHPVRAFLSRFNCGTIAPHPSLSIQTMSEPEIFRTSGTPFESDTNVLALTETLLPMNPLSRPGISRGDADKELKQRTKHLDNLPDKISENIGTYYAGTDASLPLSGRYQAIAASILFSGGVERWRARHVAGKVTAPDAELYAIRSAIVNATSRDDCTDIIIFTDSMASARRAVDPSIHSGQGHSVAVCDALQTWFTRKDGQSITFVLHMQAALSRGASWNVLFQDPEYRGRNFLQLKTVDGAVAQPGGKDNPWVHFVNMSSPQLYARMCRCILNHAPIGSYYSRFNLNDGHTSCLCGCPWETRTHILTCKRTYRPPRT</sequence>
<dbReference type="AlphaFoldDB" id="A0A409XPN3"/>
<name>A0A409XPN3_PSICY</name>
<evidence type="ECO:0000313" key="2">
    <source>
        <dbReference type="EMBL" id="PPQ92742.1"/>
    </source>
</evidence>
<dbReference type="InterPro" id="IPR043502">
    <property type="entry name" value="DNA/RNA_pol_sf"/>
</dbReference>
<comment type="caution">
    <text evidence="2">The sequence shown here is derived from an EMBL/GenBank/DDBJ whole genome shotgun (WGS) entry which is preliminary data.</text>
</comment>
<dbReference type="STRING" id="93625.A0A409XPN3"/>
<feature type="domain" description="Reverse transcriptase" evidence="1">
    <location>
        <begin position="229"/>
        <end position="380"/>
    </location>
</feature>
<dbReference type="SUPFAM" id="SSF56672">
    <property type="entry name" value="DNA/RNA polymerases"/>
    <property type="match status" value="1"/>
</dbReference>
<dbReference type="Pfam" id="PF00078">
    <property type="entry name" value="RVT_1"/>
    <property type="match status" value="1"/>
</dbReference>
<gene>
    <name evidence="2" type="ORF">CVT25_015934</name>
</gene>
<evidence type="ECO:0000259" key="1">
    <source>
        <dbReference type="Pfam" id="PF00078"/>
    </source>
</evidence>
<dbReference type="PANTHER" id="PTHR33481:SF1">
    <property type="entry name" value="ENDONUCLEASE_EXONUCLEASE_PHOSPHATASE DOMAIN-CONTAINING PROTEIN-RELATED"/>
    <property type="match status" value="1"/>
</dbReference>
<dbReference type="EMBL" id="NHYD01000979">
    <property type="protein sequence ID" value="PPQ92742.1"/>
    <property type="molecule type" value="Genomic_DNA"/>
</dbReference>
<dbReference type="OrthoDB" id="412006at2759"/>
<protein>
    <recommendedName>
        <fullName evidence="1">Reverse transcriptase domain-containing protein</fullName>
    </recommendedName>
</protein>
<dbReference type="InterPro" id="IPR000477">
    <property type="entry name" value="RT_dom"/>
</dbReference>
<accession>A0A409XPN3</accession>
<organism evidence="2 3">
    <name type="scientific">Psilocybe cyanescens</name>
    <dbReference type="NCBI Taxonomy" id="93625"/>
    <lineage>
        <taxon>Eukaryota</taxon>
        <taxon>Fungi</taxon>
        <taxon>Dikarya</taxon>
        <taxon>Basidiomycota</taxon>
        <taxon>Agaricomycotina</taxon>
        <taxon>Agaricomycetes</taxon>
        <taxon>Agaricomycetidae</taxon>
        <taxon>Agaricales</taxon>
        <taxon>Agaricineae</taxon>
        <taxon>Strophariaceae</taxon>
        <taxon>Psilocybe</taxon>
    </lineage>
</organism>
<keyword evidence="3" id="KW-1185">Reference proteome</keyword>
<dbReference type="Proteomes" id="UP000283269">
    <property type="component" value="Unassembled WGS sequence"/>
</dbReference>
<evidence type="ECO:0000313" key="3">
    <source>
        <dbReference type="Proteomes" id="UP000283269"/>
    </source>
</evidence>
<dbReference type="InParanoid" id="A0A409XPN3"/>
<reference evidence="2 3" key="1">
    <citation type="journal article" date="2018" name="Evol. Lett.">
        <title>Horizontal gene cluster transfer increased hallucinogenic mushroom diversity.</title>
        <authorList>
            <person name="Reynolds H.T."/>
            <person name="Vijayakumar V."/>
            <person name="Gluck-Thaler E."/>
            <person name="Korotkin H.B."/>
            <person name="Matheny P.B."/>
            <person name="Slot J.C."/>
        </authorList>
    </citation>
    <scope>NUCLEOTIDE SEQUENCE [LARGE SCALE GENOMIC DNA]</scope>
    <source>
        <strain evidence="2 3">2631</strain>
    </source>
</reference>